<feature type="region of interest" description="Disordered" evidence="8">
    <location>
        <begin position="644"/>
        <end position="664"/>
    </location>
</feature>
<dbReference type="PROSITE" id="PS50082">
    <property type="entry name" value="WD_REPEATS_2"/>
    <property type="match status" value="5"/>
</dbReference>
<feature type="domain" description="Small-subunit processome Utp12" evidence="9">
    <location>
        <begin position="745"/>
        <end position="849"/>
    </location>
</feature>
<evidence type="ECO:0000259" key="9">
    <source>
        <dbReference type="Pfam" id="PF04003"/>
    </source>
</evidence>
<sequence length="871" mass="95720">MKSNFQFSNLCGTVYRQGNIIFTPDGNSVLSPVGNRVSVFDLVNNKSRTFDFENRKNIAAIALSPDSNVLVSVDEDGRALLVNFRRGVVMHHFNFKKSVKAIKFSPDGKYIAATHDSHVQVWRTPNHLIREFAPFELHRTYTGHHDEVVSIEWSPDSQCFITTSRDMTARLFTLNPLEGFRPKTFAGHRDVVINAYFSADAKTIYTVSRDGAVFTWKAKHSDAPDSDSNTSELVASTSAIANSIAHTRWGVHKRNYFHQSGTRVVCSTFHRPSGLLVVGFSTGVFGLWEMPSFSNLHTLSISQEKISSVAVNASGEWLAFGAARLGQLLVWEWQSQSYVLKQQGHFSTMNSVAYAPDGVNLATGGEDGKVKIWNSTSGFCFVTFSEHSAPVSTVEFAKQGQVLFSASLDGTVRAADLIRYRVFRTFTSPTPAQFASLAVDPSGEAVAAGSQDNFEICLWSVQTGKLLDVLAGHTAPVCALAFSPAGNLLASGSWDRTVRLWNVFGRSRAVEPFQLNSDVLAVAFRPDGNELAVTTLDGQLVFFDVALGRQTSIIDTRRDAAPGRKLGDLIAAPGGGSHSSICYTADGRCVLAGGRSPYVALYDVRAGVLLKRFKTSENLKLDGTQDMLDSRRVTEAGNIDLVDTRGDDSDFEERRQRDDELPGAKRADLARRRVREEVRTTCVRFAPTGRAWAAATTEGLLIYSLDEGAAFDPVDLAIDVTPQSVLELLAKRSWLPALITAFRLNERVLVHRVFSAVPRDDIRLVMRGVPQIYVAALVRCVAEALEGSPRVEFVMVWVKAVLSTHGRYLRERAGEHAGVLRALQKALGEFENLIVKVCEENNATLAFLADQMKLRQAVAEPAGKDIVMQEA</sequence>
<proteinExistence type="inferred from homology"/>
<comment type="similarity">
    <text evidence="2">Belongs to the WD repeat PWP2 family.</text>
</comment>
<dbReference type="InterPro" id="IPR027145">
    <property type="entry name" value="PWP2"/>
</dbReference>
<dbReference type="InterPro" id="IPR019775">
    <property type="entry name" value="WD40_repeat_CS"/>
</dbReference>
<evidence type="ECO:0000256" key="6">
    <source>
        <dbReference type="ARBA" id="ARBA00023242"/>
    </source>
</evidence>
<feature type="repeat" description="WD" evidence="7">
    <location>
        <begin position="384"/>
        <end position="425"/>
    </location>
</feature>
<evidence type="ECO:0000256" key="2">
    <source>
        <dbReference type="ARBA" id="ARBA00010226"/>
    </source>
</evidence>
<evidence type="ECO:0000313" key="10">
    <source>
        <dbReference type="EMBL" id="KZT65284.1"/>
    </source>
</evidence>
<dbReference type="GO" id="GO:0000028">
    <property type="term" value="P:ribosomal small subunit assembly"/>
    <property type="evidence" value="ECO:0007669"/>
    <property type="project" value="TreeGrafter"/>
</dbReference>
<dbReference type="FunFam" id="2.130.10.10:FF:000602">
    <property type="entry name" value="Periodic tryptophan protein 2"/>
    <property type="match status" value="1"/>
</dbReference>
<evidence type="ECO:0000313" key="11">
    <source>
        <dbReference type="Proteomes" id="UP000076727"/>
    </source>
</evidence>
<accession>A0A165M6F9</accession>
<dbReference type="GO" id="GO:0000462">
    <property type="term" value="P:maturation of SSU-rRNA from tricistronic rRNA transcript (SSU-rRNA, 5.8S rRNA, LSU-rRNA)"/>
    <property type="evidence" value="ECO:0007669"/>
    <property type="project" value="TreeGrafter"/>
</dbReference>
<dbReference type="FunFam" id="2.130.10.10:FF:000938">
    <property type="entry name" value="Probable periodic tryptophan protein PWP2"/>
    <property type="match status" value="1"/>
</dbReference>
<keyword evidence="3" id="KW-0597">Phosphoprotein</keyword>
<dbReference type="InterPro" id="IPR007148">
    <property type="entry name" value="SSU_processome_Utp12"/>
</dbReference>
<keyword evidence="5" id="KW-0677">Repeat</keyword>
<dbReference type="PROSITE" id="PS00678">
    <property type="entry name" value="WD_REPEATS_1"/>
    <property type="match status" value="1"/>
</dbReference>
<evidence type="ECO:0000256" key="7">
    <source>
        <dbReference type="PROSITE-ProRule" id="PRU00221"/>
    </source>
</evidence>
<comment type="subcellular location">
    <subcellularLocation>
        <location evidence="1">Nucleus</location>
        <location evidence="1">Nucleolus</location>
    </subcellularLocation>
</comment>
<dbReference type="InterPro" id="IPR015943">
    <property type="entry name" value="WD40/YVTN_repeat-like_dom_sf"/>
</dbReference>
<organism evidence="10 11">
    <name type="scientific">Daedalea quercina L-15889</name>
    <dbReference type="NCBI Taxonomy" id="1314783"/>
    <lineage>
        <taxon>Eukaryota</taxon>
        <taxon>Fungi</taxon>
        <taxon>Dikarya</taxon>
        <taxon>Basidiomycota</taxon>
        <taxon>Agaricomycotina</taxon>
        <taxon>Agaricomycetes</taxon>
        <taxon>Polyporales</taxon>
        <taxon>Fomitopsis</taxon>
    </lineage>
</organism>
<evidence type="ECO:0000256" key="4">
    <source>
        <dbReference type="ARBA" id="ARBA00022574"/>
    </source>
</evidence>
<name>A0A165M6F9_9APHY</name>
<evidence type="ECO:0000256" key="3">
    <source>
        <dbReference type="ARBA" id="ARBA00022553"/>
    </source>
</evidence>
<feature type="repeat" description="WD" evidence="7">
    <location>
        <begin position="141"/>
        <end position="175"/>
    </location>
</feature>
<dbReference type="PROSITE" id="PS50294">
    <property type="entry name" value="WD_REPEATS_REGION"/>
    <property type="match status" value="4"/>
</dbReference>
<keyword evidence="4 7" id="KW-0853">WD repeat</keyword>
<dbReference type="SUPFAM" id="SSF50998">
    <property type="entry name" value="Quinoprotein alcohol dehydrogenase-like"/>
    <property type="match status" value="1"/>
</dbReference>
<protein>
    <submittedName>
        <fullName evidence="10">WD40 repeat-like protein</fullName>
    </submittedName>
</protein>
<dbReference type="SUPFAM" id="SSF50978">
    <property type="entry name" value="WD40 repeat-like"/>
    <property type="match status" value="1"/>
</dbReference>
<dbReference type="InterPro" id="IPR011047">
    <property type="entry name" value="Quinoprotein_ADH-like_sf"/>
</dbReference>
<keyword evidence="6" id="KW-0539">Nucleus</keyword>
<feature type="repeat" description="WD" evidence="7">
    <location>
        <begin position="470"/>
        <end position="503"/>
    </location>
</feature>
<dbReference type="Pfam" id="PF04003">
    <property type="entry name" value="Utp12"/>
    <property type="match status" value="1"/>
</dbReference>
<dbReference type="GO" id="GO:0034388">
    <property type="term" value="C:Pwp2p-containing subcomplex of 90S preribosome"/>
    <property type="evidence" value="ECO:0007669"/>
    <property type="project" value="TreeGrafter"/>
</dbReference>
<evidence type="ECO:0000256" key="5">
    <source>
        <dbReference type="ARBA" id="ARBA00022737"/>
    </source>
</evidence>
<dbReference type="Proteomes" id="UP000076727">
    <property type="component" value="Unassembled WGS sequence"/>
</dbReference>
<dbReference type="InterPro" id="IPR001680">
    <property type="entry name" value="WD40_rpt"/>
</dbReference>
<dbReference type="GO" id="GO:0032040">
    <property type="term" value="C:small-subunit processome"/>
    <property type="evidence" value="ECO:0007669"/>
    <property type="project" value="TreeGrafter"/>
</dbReference>
<keyword evidence="11" id="KW-1185">Reference proteome</keyword>
<dbReference type="PANTHER" id="PTHR19858">
    <property type="entry name" value="WD40 REPEAT PROTEIN"/>
    <property type="match status" value="1"/>
</dbReference>
<dbReference type="EMBL" id="KV429108">
    <property type="protein sequence ID" value="KZT65284.1"/>
    <property type="molecule type" value="Genomic_DNA"/>
</dbReference>
<gene>
    <name evidence="10" type="ORF">DAEQUDRAFT_814358</name>
</gene>
<dbReference type="InterPro" id="IPR036322">
    <property type="entry name" value="WD40_repeat_dom_sf"/>
</dbReference>
<dbReference type="SMART" id="SM00320">
    <property type="entry name" value="WD40"/>
    <property type="match status" value="12"/>
</dbReference>
<dbReference type="Gene3D" id="2.130.10.10">
    <property type="entry name" value="YVTN repeat-like/Quinoprotein amine dehydrogenase"/>
    <property type="match status" value="3"/>
</dbReference>
<dbReference type="AlphaFoldDB" id="A0A165M6F9"/>
<dbReference type="PANTHER" id="PTHR19858:SF0">
    <property type="entry name" value="PERIODIC TRYPTOPHAN PROTEIN 2 HOMOLOG"/>
    <property type="match status" value="1"/>
</dbReference>
<dbReference type="STRING" id="1314783.A0A165M6F9"/>
<feature type="repeat" description="WD" evidence="7">
    <location>
        <begin position="342"/>
        <end position="383"/>
    </location>
</feature>
<reference evidence="10 11" key="1">
    <citation type="journal article" date="2016" name="Mol. Biol. Evol.">
        <title>Comparative Genomics of Early-Diverging Mushroom-Forming Fungi Provides Insights into the Origins of Lignocellulose Decay Capabilities.</title>
        <authorList>
            <person name="Nagy L.G."/>
            <person name="Riley R."/>
            <person name="Tritt A."/>
            <person name="Adam C."/>
            <person name="Daum C."/>
            <person name="Floudas D."/>
            <person name="Sun H."/>
            <person name="Yadav J.S."/>
            <person name="Pangilinan J."/>
            <person name="Larsson K.H."/>
            <person name="Matsuura K."/>
            <person name="Barry K."/>
            <person name="Labutti K."/>
            <person name="Kuo R."/>
            <person name="Ohm R.A."/>
            <person name="Bhattacharya S.S."/>
            <person name="Shirouzu T."/>
            <person name="Yoshinaga Y."/>
            <person name="Martin F.M."/>
            <person name="Grigoriev I.V."/>
            <person name="Hibbett D.S."/>
        </authorList>
    </citation>
    <scope>NUCLEOTIDE SEQUENCE [LARGE SCALE GENOMIC DNA]</scope>
    <source>
        <strain evidence="10 11">L-15889</strain>
    </source>
</reference>
<dbReference type="OrthoDB" id="3142434at2759"/>
<evidence type="ECO:0000256" key="8">
    <source>
        <dbReference type="SAM" id="MobiDB-lite"/>
    </source>
</evidence>
<evidence type="ECO:0000256" key="1">
    <source>
        <dbReference type="ARBA" id="ARBA00004604"/>
    </source>
</evidence>
<dbReference type="Pfam" id="PF00400">
    <property type="entry name" value="WD40"/>
    <property type="match status" value="5"/>
</dbReference>
<feature type="repeat" description="WD" evidence="7">
    <location>
        <begin position="185"/>
        <end position="226"/>
    </location>
</feature>
<dbReference type="CDD" id="cd00200">
    <property type="entry name" value="WD40"/>
    <property type="match status" value="1"/>
</dbReference>